<comment type="caution">
    <text evidence="1">The sequence shown here is derived from an EMBL/GenBank/DDBJ whole genome shotgun (WGS) entry which is preliminary data.</text>
</comment>
<organism evidence="1 2">
    <name type="scientific">Roseovarius mucosus DSM 17069</name>
    <dbReference type="NCBI Taxonomy" id="1288298"/>
    <lineage>
        <taxon>Bacteria</taxon>
        <taxon>Pseudomonadati</taxon>
        <taxon>Pseudomonadota</taxon>
        <taxon>Alphaproteobacteria</taxon>
        <taxon>Rhodobacterales</taxon>
        <taxon>Roseobacteraceae</taxon>
        <taxon>Roseovarius</taxon>
    </lineage>
</organism>
<gene>
    <name evidence="1" type="ORF">rosmuc_01805</name>
</gene>
<name>A0A0A0HMC0_9RHOB</name>
<evidence type="ECO:0008006" key="3">
    <source>
        <dbReference type="Google" id="ProtNLM"/>
    </source>
</evidence>
<dbReference type="EMBL" id="AONH01000010">
    <property type="protein sequence ID" value="KGM88111.1"/>
    <property type="molecule type" value="Genomic_DNA"/>
</dbReference>
<dbReference type="STRING" id="215743.ROSMUCSMR3_00473"/>
<evidence type="ECO:0000313" key="1">
    <source>
        <dbReference type="EMBL" id="KGM88111.1"/>
    </source>
</evidence>
<sequence>MPNLMPLTRRRFGIGLGALLGCAGTRRRSHAHDGVQETMVRIDNSTFEPLLVEIFAGDSVTWENNDLASHTATALDGSWDTGLLERGARGRIIFTEPGEYPYVSTFRSHMKATVLVRNRDGG</sequence>
<dbReference type="PANTHER" id="PTHR36507:SF1">
    <property type="entry name" value="BLL1555 PROTEIN"/>
    <property type="match status" value="1"/>
</dbReference>
<dbReference type="HOGENOM" id="CLU_084115_4_0_5"/>
<protein>
    <recommendedName>
        <fullName evidence="3">Plastocyanin</fullName>
    </recommendedName>
</protein>
<proteinExistence type="predicted"/>
<evidence type="ECO:0000313" key="2">
    <source>
        <dbReference type="Proteomes" id="UP000030021"/>
    </source>
</evidence>
<accession>A0A0A0HMC0</accession>
<dbReference type="PANTHER" id="PTHR36507">
    <property type="entry name" value="BLL1555 PROTEIN"/>
    <property type="match status" value="1"/>
</dbReference>
<dbReference type="SUPFAM" id="SSF49503">
    <property type="entry name" value="Cupredoxins"/>
    <property type="match status" value="1"/>
</dbReference>
<dbReference type="Proteomes" id="UP000030021">
    <property type="component" value="Unassembled WGS sequence"/>
</dbReference>
<reference evidence="1 2" key="1">
    <citation type="submission" date="2013-01" db="EMBL/GenBank/DDBJ databases">
        <authorList>
            <person name="Fiebig A."/>
            <person name="Goeker M."/>
            <person name="Klenk H.-P.P."/>
        </authorList>
    </citation>
    <scope>NUCLEOTIDE SEQUENCE [LARGE SCALE GENOMIC DNA]</scope>
    <source>
        <strain evidence="1 2">DSM 17069</strain>
    </source>
</reference>
<dbReference type="InterPro" id="IPR008972">
    <property type="entry name" value="Cupredoxin"/>
</dbReference>
<dbReference type="eggNOG" id="COG3794">
    <property type="taxonomic scope" value="Bacteria"/>
</dbReference>
<dbReference type="PATRIC" id="fig|1288298.3.peg.1819"/>
<dbReference type="Gene3D" id="2.60.40.420">
    <property type="entry name" value="Cupredoxins - blue copper proteins"/>
    <property type="match status" value="1"/>
</dbReference>
<dbReference type="InterPro" id="IPR052721">
    <property type="entry name" value="ET_Amicyanin"/>
</dbReference>
<dbReference type="AlphaFoldDB" id="A0A0A0HMC0"/>